<dbReference type="PANTHER" id="PTHR33608">
    <property type="entry name" value="BLL2464 PROTEIN"/>
    <property type="match status" value="1"/>
</dbReference>
<feature type="region of interest" description="Disordered" evidence="1">
    <location>
        <begin position="32"/>
        <end position="51"/>
    </location>
</feature>
<evidence type="ECO:0000259" key="2">
    <source>
        <dbReference type="Pfam" id="PF01882"/>
    </source>
</evidence>
<evidence type="ECO:0000313" key="3">
    <source>
        <dbReference type="EMBL" id="MBK4218187.1"/>
    </source>
</evidence>
<dbReference type="Proteomes" id="UP000640485">
    <property type="component" value="Unassembled WGS sequence"/>
</dbReference>
<evidence type="ECO:0000313" key="4">
    <source>
        <dbReference type="Proteomes" id="UP000640485"/>
    </source>
</evidence>
<accession>A0A934SHZ4</accession>
<dbReference type="Pfam" id="PF01882">
    <property type="entry name" value="DUF58"/>
    <property type="match status" value="1"/>
</dbReference>
<name>A0A934SHZ4_9RHOB</name>
<organism evidence="3 4">
    <name type="scientific">Paracoccus caeni</name>
    <dbReference type="NCBI Taxonomy" id="657651"/>
    <lineage>
        <taxon>Bacteria</taxon>
        <taxon>Pseudomonadati</taxon>
        <taxon>Pseudomonadota</taxon>
        <taxon>Alphaproteobacteria</taxon>
        <taxon>Rhodobacterales</taxon>
        <taxon>Paracoccaceae</taxon>
        <taxon>Paracoccus</taxon>
    </lineage>
</organism>
<evidence type="ECO:0000256" key="1">
    <source>
        <dbReference type="SAM" id="MobiDB-lite"/>
    </source>
</evidence>
<sequence>MFGRGDLRIDPAAVTAGALMALEPQVARQMRDVPSLAERPGTTATPKRGQGHEIREIRPFTEGDDPRHLDAAATARTGSLQIRSFHEDRERTLMLIADFRRPMLWGTRGRLRSVAAAEALVLAGWAAVLDGGAVGVVALTDAGPEMQAPRPRHRGMAEVAGAIARAHERAVAHRGEVRPLAPDLLRAARQVPRGAGIVLATGLDHEGEGLDAALAALRARGPLRLILVEDAFELTPPKGALPYLGPDGPAYGSFAGLPDMRDDRAERLTQPGQRVQRLYASGAVR</sequence>
<dbReference type="EMBL" id="JAEPRQ010000015">
    <property type="protein sequence ID" value="MBK4218187.1"/>
    <property type="molecule type" value="Genomic_DNA"/>
</dbReference>
<dbReference type="RefSeq" id="WP_200689589.1">
    <property type="nucleotide sequence ID" value="NZ_JAEPRQ010000015.1"/>
</dbReference>
<protein>
    <submittedName>
        <fullName evidence="3">DUF58 domain-containing protein</fullName>
    </submittedName>
</protein>
<feature type="domain" description="DUF58" evidence="2">
    <location>
        <begin position="56"/>
        <end position="234"/>
    </location>
</feature>
<proteinExistence type="predicted"/>
<gene>
    <name evidence="3" type="ORF">JJJ17_19845</name>
</gene>
<dbReference type="AlphaFoldDB" id="A0A934SHZ4"/>
<dbReference type="InterPro" id="IPR002881">
    <property type="entry name" value="DUF58"/>
</dbReference>
<dbReference type="PANTHER" id="PTHR33608:SF12">
    <property type="entry name" value="DUF58 DOMAIN-CONTAINING PROTEIN"/>
    <property type="match status" value="1"/>
</dbReference>
<reference evidence="3" key="1">
    <citation type="submission" date="2021-01" db="EMBL/GenBank/DDBJ databases">
        <title>Paracoccus amoyensis sp. nov., isolated from the surface seawater along the coast of Xiamen Island, China.</title>
        <authorList>
            <person name="Lyu L."/>
        </authorList>
    </citation>
    <scope>NUCLEOTIDE SEQUENCE</scope>
    <source>
        <strain evidence="3">MJ17</strain>
    </source>
</reference>
<keyword evidence="4" id="KW-1185">Reference proteome</keyword>
<comment type="caution">
    <text evidence="3">The sequence shown here is derived from an EMBL/GenBank/DDBJ whole genome shotgun (WGS) entry which is preliminary data.</text>
</comment>